<dbReference type="AlphaFoldDB" id="A0A382FKY9"/>
<organism evidence="1">
    <name type="scientific">marine metagenome</name>
    <dbReference type="NCBI Taxonomy" id="408172"/>
    <lineage>
        <taxon>unclassified sequences</taxon>
        <taxon>metagenomes</taxon>
        <taxon>ecological metagenomes</taxon>
    </lineage>
</organism>
<sequence length="29" mass="3456">MYNDVNLVTIQYQMVFTYSNNITLRTLSI</sequence>
<name>A0A382FKY9_9ZZZZ</name>
<evidence type="ECO:0000313" key="1">
    <source>
        <dbReference type="EMBL" id="SVB63024.1"/>
    </source>
</evidence>
<dbReference type="EMBL" id="UINC01050268">
    <property type="protein sequence ID" value="SVB63024.1"/>
    <property type="molecule type" value="Genomic_DNA"/>
</dbReference>
<gene>
    <name evidence="1" type="ORF">METZ01_LOCUS215878</name>
</gene>
<proteinExistence type="predicted"/>
<protein>
    <submittedName>
        <fullName evidence="1">Uncharacterized protein</fullName>
    </submittedName>
</protein>
<reference evidence="1" key="1">
    <citation type="submission" date="2018-05" db="EMBL/GenBank/DDBJ databases">
        <authorList>
            <person name="Lanie J.A."/>
            <person name="Ng W.-L."/>
            <person name="Kazmierczak K.M."/>
            <person name="Andrzejewski T.M."/>
            <person name="Davidsen T.M."/>
            <person name="Wayne K.J."/>
            <person name="Tettelin H."/>
            <person name="Glass J.I."/>
            <person name="Rusch D."/>
            <person name="Podicherti R."/>
            <person name="Tsui H.-C.T."/>
            <person name="Winkler M.E."/>
        </authorList>
    </citation>
    <scope>NUCLEOTIDE SEQUENCE</scope>
</reference>
<accession>A0A382FKY9</accession>